<dbReference type="KEGG" id="pti:PHATRDRAFT_48230"/>
<evidence type="ECO:0000313" key="2">
    <source>
        <dbReference type="EMBL" id="EEC45851.1"/>
    </source>
</evidence>
<name>B7G6F4_PHATC</name>
<feature type="region of interest" description="Disordered" evidence="1">
    <location>
        <begin position="1"/>
        <end position="122"/>
    </location>
</feature>
<feature type="compositionally biased region" description="Acidic residues" evidence="1">
    <location>
        <begin position="187"/>
        <end position="198"/>
    </location>
</feature>
<gene>
    <name evidence="2" type="ORF">PHATRDRAFT_48230</name>
</gene>
<feature type="compositionally biased region" description="Polar residues" evidence="1">
    <location>
        <begin position="21"/>
        <end position="39"/>
    </location>
</feature>
<dbReference type="InParanoid" id="B7G6F4"/>
<dbReference type="Proteomes" id="UP000000759">
    <property type="component" value="Chromosome 16"/>
</dbReference>
<feature type="compositionally biased region" description="Basic and acidic residues" evidence="1">
    <location>
        <begin position="142"/>
        <end position="174"/>
    </location>
</feature>
<feature type="region of interest" description="Disordered" evidence="1">
    <location>
        <begin position="187"/>
        <end position="231"/>
    </location>
</feature>
<dbReference type="RefSeq" id="XP_002182564.1">
    <property type="nucleotide sequence ID" value="XM_002182528.1"/>
</dbReference>
<dbReference type="HOGENOM" id="CLU_550409_0_0_1"/>
<keyword evidence="3" id="KW-1185">Reference proteome</keyword>
<sequence>MEREEPGSPNEGSEQDATEGIDTNHSESSSPLPSATQNQDQHESAKPATSVWKGLSEIMSIVLGRIDDGRDTKSKERPDTVLRPKGAEEVGDPSTLEANEEKVAAKPQESEMPNATFPNSGKLVRKFAVKRSLGRALSQIDNPEKEQQNKRLGEQTTQPDDRISANFEKEENLLEERNSTARELLEQEWNDDQDEDDDRIAPSSVERTIEEANDTASDAEMTTADPPQSNQDRQMNQITAAVDLVIDSLTTGPWPSPPRCVDPASVSRRALDMKRAEMELDLHEQHLSMVSVSLHQFATDVIAPAMIAGGVTKDDDLRVFLGTLLILREVLTTNARAIFGASAIVSGSEPDFSHRFKKTNTNLGRREEFALFGARILATSVILAGLDGLDDEDSESLAAEFLRRAKMYDNGDEEFSDNLIRIDGSNRAYLPNGSPLPPEERIAWQVSFK</sequence>
<feature type="region of interest" description="Disordered" evidence="1">
    <location>
        <begin position="135"/>
        <end position="174"/>
    </location>
</feature>
<accession>B7G6F4</accession>
<dbReference type="EMBL" id="CM000618">
    <property type="protein sequence ID" value="EEC45851.1"/>
    <property type="molecule type" value="Genomic_DNA"/>
</dbReference>
<dbReference type="GeneID" id="7203538"/>
<organism evidence="2 3">
    <name type="scientific">Phaeodactylum tricornutum (strain CCAP 1055/1)</name>
    <dbReference type="NCBI Taxonomy" id="556484"/>
    <lineage>
        <taxon>Eukaryota</taxon>
        <taxon>Sar</taxon>
        <taxon>Stramenopiles</taxon>
        <taxon>Ochrophyta</taxon>
        <taxon>Bacillariophyta</taxon>
        <taxon>Bacillariophyceae</taxon>
        <taxon>Bacillariophycidae</taxon>
        <taxon>Naviculales</taxon>
        <taxon>Phaeodactylaceae</taxon>
        <taxon>Phaeodactylum</taxon>
    </lineage>
</organism>
<feature type="compositionally biased region" description="Basic and acidic residues" evidence="1">
    <location>
        <begin position="65"/>
        <end position="88"/>
    </location>
</feature>
<proteinExistence type="predicted"/>
<evidence type="ECO:0000313" key="3">
    <source>
        <dbReference type="Proteomes" id="UP000000759"/>
    </source>
</evidence>
<dbReference type="PaxDb" id="2850-Phatr48230"/>
<reference evidence="2 3" key="1">
    <citation type="journal article" date="2008" name="Nature">
        <title>The Phaeodactylum genome reveals the evolutionary history of diatom genomes.</title>
        <authorList>
            <person name="Bowler C."/>
            <person name="Allen A.E."/>
            <person name="Badger J.H."/>
            <person name="Grimwood J."/>
            <person name="Jabbari K."/>
            <person name="Kuo A."/>
            <person name="Maheswari U."/>
            <person name="Martens C."/>
            <person name="Maumus F."/>
            <person name="Otillar R.P."/>
            <person name="Rayko E."/>
            <person name="Salamov A."/>
            <person name="Vandepoele K."/>
            <person name="Beszteri B."/>
            <person name="Gruber A."/>
            <person name="Heijde M."/>
            <person name="Katinka M."/>
            <person name="Mock T."/>
            <person name="Valentin K."/>
            <person name="Verret F."/>
            <person name="Berges J.A."/>
            <person name="Brownlee C."/>
            <person name="Cadoret J.P."/>
            <person name="Chiovitti A."/>
            <person name="Choi C.J."/>
            <person name="Coesel S."/>
            <person name="De Martino A."/>
            <person name="Detter J.C."/>
            <person name="Durkin C."/>
            <person name="Falciatore A."/>
            <person name="Fournet J."/>
            <person name="Haruta M."/>
            <person name="Huysman M.J."/>
            <person name="Jenkins B.D."/>
            <person name="Jiroutova K."/>
            <person name="Jorgensen R.E."/>
            <person name="Joubert Y."/>
            <person name="Kaplan A."/>
            <person name="Kroger N."/>
            <person name="Kroth P.G."/>
            <person name="La Roche J."/>
            <person name="Lindquist E."/>
            <person name="Lommer M."/>
            <person name="Martin-Jezequel V."/>
            <person name="Lopez P.J."/>
            <person name="Lucas S."/>
            <person name="Mangogna M."/>
            <person name="McGinnis K."/>
            <person name="Medlin L.K."/>
            <person name="Montsant A."/>
            <person name="Oudot-Le Secq M.P."/>
            <person name="Napoli C."/>
            <person name="Obornik M."/>
            <person name="Parker M.S."/>
            <person name="Petit J.L."/>
            <person name="Porcel B.M."/>
            <person name="Poulsen N."/>
            <person name="Robison M."/>
            <person name="Rychlewski L."/>
            <person name="Rynearson T.A."/>
            <person name="Schmutz J."/>
            <person name="Shapiro H."/>
            <person name="Siaut M."/>
            <person name="Stanley M."/>
            <person name="Sussman M.R."/>
            <person name="Taylor A.R."/>
            <person name="Vardi A."/>
            <person name="von Dassow P."/>
            <person name="Vyverman W."/>
            <person name="Willis A."/>
            <person name="Wyrwicz L.S."/>
            <person name="Rokhsar D.S."/>
            <person name="Weissenbach J."/>
            <person name="Armbrust E.V."/>
            <person name="Green B.R."/>
            <person name="Van de Peer Y."/>
            <person name="Grigoriev I.V."/>
        </authorList>
    </citation>
    <scope>NUCLEOTIDE SEQUENCE [LARGE SCALE GENOMIC DNA]</scope>
    <source>
        <strain evidence="2 3">CCAP 1055/1</strain>
    </source>
</reference>
<reference evidence="3" key="2">
    <citation type="submission" date="2008-08" db="EMBL/GenBank/DDBJ databases">
        <authorList>
            <consortium name="Diatom Consortium"/>
            <person name="Grigoriev I."/>
            <person name="Grimwood J."/>
            <person name="Kuo A."/>
            <person name="Otillar R.P."/>
            <person name="Salamov A."/>
            <person name="Detter J.C."/>
            <person name="Lindquist E."/>
            <person name="Shapiro H."/>
            <person name="Lucas S."/>
            <person name="Glavina del Rio T."/>
            <person name="Pitluck S."/>
            <person name="Rokhsar D."/>
            <person name="Bowler C."/>
        </authorList>
    </citation>
    <scope>GENOME REANNOTATION</scope>
    <source>
        <strain evidence="3">CCAP 1055/1</strain>
    </source>
</reference>
<evidence type="ECO:0000256" key="1">
    <source>
        <dbReference type="SAM" id="MobiDB-lite"/>
    </source>
</evidence>
<protein>
    <submittedName>
        <fullName evidence="2">Uncharacterized protein</fullName>
    </submittedName>
</protein>
<dbReference type="AlphaFoldDB" id="B7G6F4"/>